<dbReference type="PROSITE" id="PS50912">
    <property type="entry name" value="EAR"/>
    <property type="match status" value="1"/>
</dbReference>
<organism evidence="3 4">
    <name type="scientific">Frieseomelitta varia</name>
    <dbReference type="NCBI Taxonomy" id="561572"/>
    <lineage>
        <taxon>Eukaryota</taxon>
        <taxon>Metazoa</taxon>
        <taxon>Ecdysozoa</taxon>
        <taxon>Arthropoda</taxon>
        <taxon>Hexapoda</taxon>
        <taxon>Insecta</taxon>
        <taxon>Pterygota</taxon>
        <taxon>Neoptera</taxon>
        <taxon>Endopterygota</taxon>
        <taxon>Hymenoptera</taxon>
        <taxon>Apocrita</taxon>
        <taxon>Aculeata</taxon>
        <taxon>Apoidea</taxon>
        <taxon>Anthophila</taxon>
        <taxon>Apidae</taxon>
        <taxon>Frieseomelitta</taxon>
    </lineage>
</organism>
<evidence type="ECO:0000256" key="2">
    <source>
        <dbReference type="ARBA" id="ARBA00022737"/>
    </source>
</evidence>
<name>A0A833VWV4_9HYME</name>
<keyword evidence="4" id="KW-1185">Reference proteome</keyword>
<evidence type="ECO:0000313" key="3">
    <source>
        <dbReference type="EMBL" id="KAF3426910.1"/>
    </source>
</evidence>
<dbReference type="Proteomes" id="UP000655588">
    <property type="component" value="Unassembled WGS sequence"/>
</dbReference>
<sequence>MESLRILFLFGYVSFIVAYISSVDYFDEKLRQTKIEIAKLYFRDEPSVQRRVYNVKWDQRKSTWSGMIYNDRPFILNIYDKIFLIETNHFVAFSLGDSSSNHTSLPGINPSLNNTVKFVRNIVWKGVFYLLICYESGSCNIYTFDNLQLKYRQTIRHKGHPMDASFFVRANRLYLVVADNIGPFSVPSLIYHWRGTYMDKIEEVMTIAAISVTTFKHKQSTIIVFAQSNKDIPGIGSMVYEFKETSVDTIQFLETSDPFSVHHYRHIGFNFILLINKNIPSSLHWWDGHELLTWQQISEIRAPSLVHIVNINDDTFFFVINDNILQLYKFENASDCILINTIKLPAGTIIDIQTRIDKSTIIVMLVVMNSSLIYRVESWELLIEEIPSEYSNKASDILSKHLAELVEILQQRKHFVEEAKALWPLLRPVHENSTISEFFDLPNLILESGIVKNIDIFVDEDIIAPSKLEQRITNLTHEIDNVLLSNEYLMLNNTNSLNGNIIVDGDAFIEELQIDKMIVDFFNDIYMHNSNEMQFPTLKKRNIIINNLKVPFVEFHTNRDEIEFSSNTIYLNSSISLKHLNVKILNGTIMNELFKELFVINYNQRIKGKITYNNTLQIQNFTIQVLNGKPWNNYMNARTDQTFNNFTMRKLRVKNLYTDAINGVSVSEAARISIDNVIKGRTKIAKLQVTKELVVNPRFNLLESKPNQIYSNVTIDGNLKIGTLELDKYTRIFLNNEEINLKNIFDIFWTKSTDQIIENDVIFENSLIIDRLNAKYLNGFSEEEFLYTTAKIIPESFRRLHFENVHVDDMFFIDGKNDSLFEIAPESITIRERLHLKHLRGNQLLTDIFNGLLIADILSRKQPHIFPQNMNFLTNIGKGNILFNNNNNIQELIAQNITLKSLHNHDMNNFFENFLSKSRKQNISGRFTFYKITTDNIKTSFINHQDVSKLAWIDKPLFLMKNIEFDDLFVEGNTITKTLNKLNVNELYENMLDISIPKINNLKVDGNISWDVSLSSSAFVTLLFENAVTKTTYQIIRNSTIFQGNVSVSTITGQCKEIDEIRNIIEDTVIDDNDIEIIGQKSFKENLHIDAISVTDDIDIPMINNISILEFNNSVVWKNQKETITGIITFLDDITMDQILIDDNVHDVLLKGVVLTTDKLPNIYFKDLVILEDVYLKSLDEVNFDKFLKDRVTIDKEHELLANIQFNDTVEIIESTNLSRINGIYPSDLVLNNGKETQVIIGSKIFEENVIVNNNIYGPIINHVNVSLEYSDGIQNDEDVEIIGDLIFESEVKVPENVFVFNLMNGINLTTISYNLQKEINRTLYMFARNETKIEKSISQSASISENLGNIFSYLEIEEKLKIQTPNVKKIDVVYYEQITKLNIFGEEPGSLCGLPDNCFCTTEYMAEFTKNDCHIRKINGGKIIRNYHELHSTFGINVISNTISYSRECSLNNSKNEFIAISWAKLGMIDTVGTLASVKETPLEIRGFIKDAKFFTTHDNAAFIVLAVYYDILRATHHTDSVIYKINFENNNLSLHQNISTDGAWTIDIFKANHRDVYLLLGCFGNSKKSYVYKLNPITSKFTILRSFEGKTRNVKSLIQEQDCFVLLDDFETNAINIFYYDPKFDNFYNYQSLFHDSQINDVECFYANGFGQSDSFIIVTTEDDQFYVYEYMFAEISLEDTSPYRRFTNDGTSTNSTILRIIRQGSK</sequence>
<gene>
    <name evidence="3" type="ORF">E2986_07591</name>
</gene>
<evidence type="ECO:0000256" key="1">
    <source>
        <dbReference type="ARBA" id="ARBA00022729"/>
    </source>
</evidence>
<reference evidence="3" key="1">
    <citation type="submission" date="2019-11" db="EMBL/GenBank/DDBJ databases">
        <title>The nuclear and mitochondrial genomes of Frieseomelitta varia - a highly eusocial stingless bee (Meliponini) with a permanently sterile worker caste.</title>
        <authorList>
            <person name="Freitas F.C.P."/>
            <person name="Lourenco A.P."/>
            <person name="Nunes F.M.F."/>
            <person name="Paschoal A.R."/>
            <person name="Abreu F.C.P."/>
            <person name="Barbin F.O."/>
            <person name="Bataglia L."/>
            <person name="Cardoso-Junior C.A.M."/>
            <person name="Cervoni M.S."/>
            <person name="Silva S.R."/>
            <person name="Dalarmi F."/>
            <person name="Del Lama M.A."/>
            <person name="Depintor T.S."/>
            <person name="Ferreira K.M."/>
            <person name="Goria P.S."/>
            <person name="Jaskot M.C."/>
            <person name="Lago D.C."/>
            <person name="Luna-Lucena D."/>
            <person name="Moda L.M."/>
            <person name="Nascimento L."/>
            <person name="Pedrino M."/>
            <person name="Rabico F.O."/>
            <person name="Sanches F.C."/>
            <person name="Santos D.E."/>
            <person name="Santos C.G."/>
            <person name="Vieira J."/>
            <person name="Lopes T.F."/>
            <person name="Barchuk A.R."/>
            <person name="Hartfelder K."/>
            <person name="Simoes Z.L.P."/>
            <person name="Bitondi M.M.G."/>
            <person name="Pinheiro D.G."/>
        </authorList>
    </citation>
    <scope>NUCLEOTIDE SEQUENCE</scope>
    <source>
        <strain evidence="3">USP_RPSP 00005682</strain>
        <tissue evidence="3">Whole individual</tissue>
    </source>
</reference>
<protein>
    <submittedName>
        <fullName evidence="3">Uncharacterized protein</fullName>
    </submittedName>
</protein>
<proteinExistence type="predicted"/>
<dbReference type="InterPro" id="IPR009039">
    <property type="entry name" value="EAR"/>
</dbReference>
<comment type="caution">
    <text evidence="3">The sequence shown here is derived from an EMBL/GenBank/DDBJ whole genome shotgun (WGS) entry which is preliminary data.</text>
</comment>
<keyword evidence="2" id="KW-0677">Repeat</keyword>
<keyword evidence="1" id="KW-0732">Signal</keyword>
<dbReference type="EMBL" id="WNWW01000285">
    <property type="protein sequence ID" value="KAF3426910.1"/>
    <property type="molecule type" value="Genomic_DNA"/>
</dbReference>
<evidence type="ECO:0000313" key="4">
    <source>
        <dbReference type="Proteomes" id="UP000655588"/>
    </source>
</evidence>
<accession>A0A833VWV4</accession>